<proteinExistence type="predicted"/>
<dbReference type="EMBL" id="SHRX01000012">
    <property type="protein sequence ID" value="TCE99327.1"/>
    <property type="molecule type" value="Genomic_DNA"/>
</dbReference>
<dbReference type="Proteomes" id="UP000292751">
    <property type="component" value="Unassembled WGS sequence"/>
</dbReference>
<name>A0A1D7UNR7_BIFLL</name>
<dbReference type="AlphaFoldDB" id="A0A1D7UNR7"/>
<gene>
    <name evidence="1" type="ORF">MCC10076_0881</name>
</gene>
<sequence>MSDPTIFDLSVREQLDAVAMTRAYLDAVEWKDRDFRPVIQPEVTPATDSLLLSHDVILYHCGAPEQPDWNLKAWIWQYTLSLTVLGRDPERVARICGWLHRCISAWPYRPGTDYGKIGRIVDNPGFESRSSGDMTSSKSIVAWTSTKRIQAASPRG</sequence>
<protein>
    <submittedName>
        <fullName evidence="1">Uncharacterized protein</fullName>
    </submittedName>
</protein>
<reference evidence="1 2" key="1">
    <citation type="journal article" date="2018" name="Sci. Rep.">
        <title>Genomic diversity and distribution of Bifidobacterium longum subsp. longum across the human lifespan.</title>
        <authorList>
            <person name="Odamaki T."/>
            <person name="Bottacini F."/>
            <person name="Kato K."/>
            <person name="Mitsuyama E."/>
            <person name="Yoshida K."/>
            <person name="Horigome A."/>
            <person name="Xiao J.Z."/>
            <person name="van Sinderen D."/>
        </authorList>
    </citation>
    <scope>NUCLEOTIDE SEQUENCE [LARGE SCALE GENOMIC DNA]</scope>
    <source>
        <strain evidence="1 2">MCC10076</strain>
    </source>
</reference>
<dbReference type="RefSeq" id="WP_069483800.1">
    <property type="nucleotide sequence ID" value="NZ_CP016019.1"/>
</dbReference>
<accession>A0A1D7UNR7</accession>
<evidence type="ECO:0000313" key="1">
    <source>
        <dbReference type="EMBL" id="TCE99327.1"/>
    </source>
</evidence>
<organism evidence="1 2">
    <name type="scientific">Bifidobacterium longum subsp. longum</name>
    <dbReference type="NCBI Taxonomy" id="1679"/>
    <lineage>
        <taxon>Bacteria</taxon>
        <taxon>Bacillati</taxon>
        <taxon>Actinomycetota</taxon>
        <taxon>Actinomycetes</taxon>
        <taxon>Bifidobacteriales</taxon>
        <taxon>Bifidobacteriaceae</taxon>
        <taxon>Bifidobacterium</taxon>
    </lineage>
</organism>
<evidence type="ECO:0000313" key="2">
    <source>
        <dbReference type="Proteomes" id="UP000292751"/>
    </source>
</evidence>
<comment type="caution">
    <text evidence="1">The sequence shown here is derived from an EMBL/GenBank/DDBJ whole genome shotgun (WGS) entry which is preliminary data.</text>
</comment>